<organism evidence="2 3">
    <name type="scientific">Spiroplasma helicoides</name>
    <dbReference type="NCBI Taxonomy" id="216938"/>
    <lineage>
        <taxon>Bacteria</taxon>
        <taxon>Bacillati</taxon>
        <taxon>Mycoplasmatota</taxon>
        <taxon>Mollicutes</taxon>
        <taxon>Entomoplasmatales</taxon>
        <taxon>Spiroplasmataceae</taxon>
        <taxon>Spiroplasma</taxon>
    </lineage>
</organism>
<keyword evidence="1" id="KW-0812">Transmembrane</keyword>
<feature type="transmembrane region" description="Helical" evidence="1">
    <location>
        <begin position="122"/>
        <end position="141"/>
    </location>
</feature>
<feature type="transmembrane region" description="Helical" evidence="1">
    <location>
        <begin position="229"/>
        <end position="250"/>
    </location>
</feature>
<accession>A0A1B3SJ76</accession>
<name>A0A1B3SJ76_9MOLU</name>
<gene>
    <name evidence="2" type="ORF">SHELI_v1c00290</name>
</gene>
<feature type="transmembrane region" description="Helical" evidence="1">
    <location>
        <begin position="153"/>
        <end position="174"/>
    </location>
</feature>
<keyword evidence="1" id="KW-0472">Membrane</keyword>
<dbReference type="OrthoDB" id="397639at2"/>
<dbReference type="PATRIC" id="fig|216938.3.peg.29"/>
<dbReference type="EMBL" id="CP017015">
    <property type="protein sequence ID" value="AOG59984.1"/>
    <property type="molecule type" value="Genomic_DNA"/>
</dbReference>
<dbReference type="RefSeq" id="WP_069115767.1">
    <property type="nucleotide sequence ID" value="NZ_CP017015.1"/>
</dbReference>
<feature type="transmembrane region" description="Helical" evidence="1">
    <location>
        <begin position="54"/>
        <end position="78"/>
    </location>
</feature>
<feature type="transmembrane region" description="Helical" evidence="1">
    <location>
        <begin position="194"/>
        <end position="217"/>
    </location>
</feature>
<proteinExistence type="predicted"/>
<evidence type="ECO:0000313" key="3">
    <source>
        <dbReference type="Proteomes" id="UP000094378"/>
    </source>
</evidence>
<keyword evidence="1" id="KW-1133">Transmembrane helix</keyword>
<feature type="transmembrane region" description="Helical" evidence="1">
    <location>
        <begin position="270"/>
        <end position="295"/>
    </location>
</feature>
<dbReference type="Gene3D" id="1.10.1760.20">
    <property type="match status" value="1"/>
</dbReference>
<protein>
    <recommendedName>
        <fullName evidence="4">ECF transporter S component</fullName>
    </recommendedName>
</protein>
<evidence type="ECO:0000313" key="2">
    <source>
        <dbReference type="EMBL" id="AOG59984.1"/>
    </source>
</evidence>
<dbReference type="Proteomes" id="UP000094378">
    <property type="component" value="Chromosome"/>
</dbReference>
<dbReference type="KEGG" id="shj:SHELI_v1c00290"/>
<dbReference type="AlphaFoldDB" id="A0A1B3SJ76"/>
<sequence length="306" mass="34028">MQKFAEALLKGNNIAYLGAAIMGFFIFSYIIYNWMSYAILKEKYHGIRFTTKNIAYITMLVAVSVSVTVVVSLAAPITVFPPIRIAIEGLMVKIAGFIFGPIVGVIVGLITEVLVMLFVPSFIHPAFIIIVVCYGFVAGIGSSFLRVGRGNNWIMLALTNIFLIGFGIAMVYVIDAAKNIDEIQIVSIKMDKQIFKWVFIISILLCVFMVWAIAIGGMISKHRKMLNTYMPILLFATASEYIVTSVISAWGDYGFLGLQQTNNSNDSGYILMFMARLVQAPLKIVTNATILYYTYKAVSPLIKRDR</sequence>
<feature type="transmembrane region" description="Helical" evidence="1">
    <location>
        <begin position="90"/>
        <end position="110"/>
    </location>
</feature>
<reference evidence="2 3" key="1">
    <citation type="submission" date="2016-08" db="EMBL/GenBank/DDBJ databases">
        <title>Complete genome sequence of Spiroplasma helicoides TABS-2 (DSM 22551).</title>
        <authorList>
            <person name="Shen W.-Y."/>
            <person name="Lo W.-S."/>
            <person name="Lai Y.-C."/>
            <person name="Kuo C.-H."/>
        </authorList>
    </citation>
    <scope>NUCLEOTIDE SEQUENCE [LARGE SCALE GENOMIC DNA]</scope>
    <source>
        <strain evidence="2 3">TABS-2</strain>
    </source>
</reference>
<dbReference type="STRING" id="216938.SHELI_v1c00290"/>
<evidence type="ECO:0008006" key="4">
    <source>
        <dbReference type="Google" id="ProtNLM"/>
    </source>
</evidence>
<evidence type="ECO:0000256" key="1">
    <source>
        <dbReference type="SAM" id="Phobius"/>
    </source>
</evidence>
<keyword evidence="3" id="KW-1185">Reference proteome</keyword>
<feature type="transmembrane region" description="Helical" evidence="1">
    <location>
        <begin position="12"/>
        <end position="34"/>
    </location>
</feature>